<dbReference type="Gene3D" id="3.30.420.40">
    <property type="match status" value="2"/>
</dbReference>
<dbReference type="SUPFAM" id="SSF53067">
    <property type="entry name" value="Actin-like ATPase domain"/>
    <property type="match status" value="2"/>
</dbReference>
<reference evidence="2 3" key="1">
    <citation type="submission" date="2019-08" db="EMBL/GenBank/DDBJ databases">
        <title>Bacterial whole genome sequence for Glaciihabitans sp. CHu50b-6-2.</title>
        <authorList>
            <person name="Jin L."/>
        </authorList>
    </citation>
    <scope>NUCLEOTIDE SEQUENCE [LARGE SCALE GENOMIC DNA]</scope>
    <source>
        <strain evidence="2 3">CHu50b-6-2</strain>
    </source>
</reference>
<dbReference type="EMBL" id="VRMG01000009">
    <property type="protein sequence ID" value="TXN29227.1"/>
    <property type="molecule type" value="Genomic_DNA"/>
</dbReference>
<name>A0A5C8UNW8_9MICO</name>
<comment type="caution">
    <text evidence="2">The sequence shown here is derived from an EMBL/GenBank/DDBJ whole genome shotgun (WGS) entry which is preliminary data.</text>
</comment>
<dbReference type="RefSeq" id="WP_147784247.1">
    <property type="nucleotide sequence ID" value="NZ_VRMG01000009.1"/>
</dbReference>
<proteinExistence type="predicted"/>
<dbReference type="InterPro" id="IPR052519">
    <property type="entry name" value="Euk-type_GlcNAc_Kinase"/>
</dbReference>
<evidence type="ECO:0000313" key="3">
    <source>
        <dbReference type="Proteomes" id="UP000321379"/>
    </source>
</evidence>
<evidence type="ECO:0000259" key="1">
    <source>
        <dbReference type="Pfam" id="PF01869"/>
    </source>
</evidence>
<dbReference type="Pfam" id="PF01869">
    <property type="entry name" value="BcrAD_BadFG"/>
    <property type="match status" value="1"/>
</dbReference>
<dbReference type="InterPro" id="IPR002731">
    <property type="entry name" value="ATPase_BadF"/>
</dbReference>
<protein>
    <recommendedName>
        <fullName evidence="1">ATPase BadF/BadG/BcrA/BcrD type domain-containing protein</fullName>
    </recommendedName>
</protein>
<sequence length="334" mass="33921">MRKIVAVDAGGTSSRAVVLEASGDCRGFGRAGAGNPTAVGIEAAVEALGLAVARALGDRLGDTDAESLVVIALAGAETPEFVQRLGSRFAGLGLGGTVAIEPDLLGTFCSGTALEHGYAVIAGTGAIAARVSDGRIHTVRGGSGWLLGDTGSGFWIGHLVARTVVAALDGIGRPTALTGLLLEATGIERTSAKHRGRAEELTRLEHALYALQPVELARFAPLAFEAVDDPVGREILDAAAEGIARILAAAVQTDVSGAVVLGGSVLAAGMERAPAIFTHRLRAAAGDAQLIPVADGVVGAAVLALRRLGIRVDARLHRHLTGEIDRARGEAVAQ</sequence>
<feature type="domain" description="ATPase BadF/BadG/BcrA/BcrD type" evidence="1">
    <location>
        <begin position="7"/>
        <end position="304"/>
    </location>
</feature>
<accession>A0A5C8UNW8</accession>
<evidence type="ECO:0000313" key="2">
    <source>
        <dbReference type="EMBL" id="TXN29227.1"/>
    </source>
</evidence>
<dbReference type="PANTHER" id="PTHR43190">
    <property type="entry name" value="N-ACETYL-D-GLUCOSAMINE KINASE"/>
    <property type="match status" value="1"/>
</dbReference>
<dbReference type="PANTHER" id="PTHR43190:SF3">
    <property type="entry name" value="N-ACETYL-D-GLUCOSAMINE KINASE"/>
    <property type="match status" value="1"/>
</dbReference>
<gene>
    <name evidence="2" type="ORF">FVP33_13680</name>
</gene>
<dbReference type="AlphaFoldDB" id="A0A5C8UNW8"/>
<keyword evidence="3" id="KW-1185">Reference proteome</keyword>
<dbReference type="Proteomes" id="UP000321379">
    <property type="component" value="Unassembled WGS sequence"/>
</dbReference>
<dbReference type="InterPro" id="IPR043129">
    <property type="entry name" value="ATPase_NBD"/>
</dbReference>
<organism evidence="2 3">
    <name type="scientific">Lacisediminihabitans profunda</name>
    <dbReference type="NCBI Taxonomy" id="2594790"/>
    <lineage>
        <taxon>Bacteria</taxon>
        <taxon>Bacillati</taxon>
        <taxon>Actinomycetota</taxon>
        <taxon>Actinomycetes</taxon>
        <taxon>Micrococcales</taxon>
        <taxon>Microbacteriaceae</taxon>
        <taxon>Lacisediminihabitans</taxon>
    </lineage>
</organism>